<reference evidence="16 17" key="1">
    <citation type="submission" date="2021-02" db="EMBL/GenBank/DDBJ databases">
        <title>Niveibacterium changnyeongensis HC41.</title>
        <authorList>
            <person name="Kang M."/>
        </authorList>
    </citation>
    <scope>NUCLEOTIDE SEQUENCE [LARGE SCALE GENOMIC DNA]</scope>
    <source>
        <strain evidence="16 17">HC41</strain>
    </source>
</reference>
<dbReference type="Gene3D" id="2.40.10.120">
    <property type="match status" value="1"/>
</dbReference>
<accession>A0ABX7M303</accession>
<keyword evidence="10" id="KW-0378">Hydrolase</keyword>
<keyword evidence="12" id="KW-0346">Stress response</keyword>
<name>A0ABX7M303_9RHOO</name>
<dbReference type="PANTHER" id="PTHR22939">
    <property type="entry name" value="SERINE PROTEASE FAMILY S1C HTRA-RELATED"/>
    <property type="match status" value="1"/>
</dbReference>
<dbReference type="InterPro" id="IPR011782">
    <property type="entry name" value="Pept_S1C_Do"/>
</dbReference>
<comment type="subcellular location">
    <subcellularLocation>
        <location evidence="2">Periplasm</location>
    </subcellularLocation>
</comment>
<dbReference type="CDD" id="cd10839">
    <property type="entry name" value="cpPDZ1_DegP-like"/>
    <property type="match status" value="1"/>
</dbReference>
<evidence type="ECO:0000259" key="15">
    <source>
        <dbReference type="PROSITE" id="PS50106"/>
    </source>
</evidence>
<evidence type="ECO:0000256" key="11">
    <source>
        <dbReference type="ARBA" id="ARBA00022825"/>
    </source>
</evidence>
<dbReference type="Gene3D" id="2.30.42.60">
    <property type="match status" value="1"/>
</dbReference>
<dbReference type="SMART" id="SM00228">
    <property type="entry name" value="PDZ"/>
    <property type="match status" value="2"/>
</dbReference>
<dbReference type="PROSITE" id="PS50106">
    <property type="entry name" value="PDZ"/>
    <property type="match status" value="1"/>
</dbReference>
<organism evidence="16 17">
    <name type="scientific">Niveibacterium microcysteis</name>
    <dbReference type="NCBI Taxonomy" id="2811415"/>
    <lineage>
        <taxon>Bacteria</taxon>
        <taxon>Pseudomonadati</taxon>
        <taxon>Pseudomonadota</taxon>
        <taxon>Betaproteobacteria</taxon>
        <taxon>Rhodocyclales</taxon>
        <taxon>Rhodocyclaceae</taxon>
        <taxon>Niveibacterium</taxon>
    </lineage>
</organism>
<dbReference type="RefSeq" id="WP_206253628.1">
    <property type="nucleotide sequence ID" value="NZ_CP071060.1"/>
</dbReference>
<evidence type="ECO:0000256" key="5">
    <source>
        <dbReference type="ARBA" id="ARBA00013958"/>
    </source>
</evidence>
<dbReference type="Pfam" id="PF13365">
    <property type="entry name" value="Trypsin_2"/>
    <property type="match status" value="1"/>
</dbReference>
<dbReference type="InterPro" id="IPR001478">
    <property type="entry name" value="PDZ"/>
</dbReference>
<feature type="chain" id="PRO_5046444714" description="Probable periplasmic serine endoprotease DegP-like" evidence="14">
    <location>
        <begin position="22"/>
        <end position="465"/>
    </location>
</feature>
<dbReference type="Proteomes" id="UP000663570">
    <property type="component" value="Chromosome"/>
</dbReference>
<dbReference type="InterPro" id="IPR009003">
    <property type="entry name" value="Peptidase_S1_PA"/>
</dbReference>
<protein>
    <recommendedName>
        <fullName evidence="5">Probable periplasmic serine endoprotease DegP-like</fullName>
        <ecNumber evidence="4">3.4.21.107</ecNumber>
    </recommendedName>
    <alternativeName>
        <fullName evidence="13">Protease Do</fullName>
    </alternativeName>
</protein>
<dbReference type="SUPFAM" id="SSF50494">
    <property type="entry name" value="Trypsin-like serine proteases"/>
    <property type="match status" value="1"/>
</dbReference>
<dbReference type="EC" id="3.4.21.107" evidence="4"/>
<gene>
    <name evidence="16" type="ORF">JY500_14895</name>
</gene>
<keyword evidence="9" id="KW-0574">Periplasm</keyword>
<evidence type="ECO:0000256" key="3">
    <source>
        <dbReference type="ARBA" id="ARBA00010541"/>
    </source>
</evidence>
<evidence type="ECO:0000256" key="4">
    <source>
        <dbReference type="ARBA" id="ARBA00013035"/>
    </source>
</evidence>
<dbReference type="PANTHER" id="PTHR22939:SF130">
    <property type="entry name" value="PERIPLASMIC SERINE ENDOPROTEASE DEGP-LIKE-RELATED"/>
    <property type="match status" value="1"/>
</dbReference>
<evidence type="ECO:0000256" key="12">
    <source>
        <dbReference type="ARBA" id="ARBA00023016"/>
    </source>
</evidence>
<keyword evidence="17" id="KW-1185">Reference proteome</keyword>
<dbReference type="EMBL" id="CP071060">
    <property type="protein sequence ID" value="QSI75764.1"/>
    <property type="molecule type" value="Genomic_DNA"/>
</dbReference>
<dbReference type="SUPFAM" id="SSF50156">
    <property type="entry name" value="PDZ domain-like"/>
    <property type="match status" value="2"/>
</dbReference>
<evidence type="ECO:0000256" key="7">
    <source>
        <dbReference type="ARBA" id="ARBA00022729"/>
    </source>
</evidence>
<dbReference type="PRINTS" id="PR00834">
    <property type="entry name" value="PROTEASES2C"/>
</dbReference>
<keyword evidence="8" id="KW-0677">Repeat</keyword>
<evidence type="ECO:0000256" key="10">
    <source>
        <dbReference type="ARBA" id="ARBA00022801"/>
    </source>
</evidence>
<keyword evidence="6" id="KW-0645">Protease</keyword>
<evidence type="ECO:0000256" key="2">
    <source>
        <dbReference type="ARBA" id="ARBA00004418"/>
    </source>
</evidence>
<evidence type="ECO:0000256" key="9">
    <source>
        <dbReference type="ARBA" id="ARBA00022764"/>
    </source>
</evidence>
<dbReference type="NCBIfam" id="TIGR02037">
    <property type="entry name" value="degP_htrA_DO"/>
    <property type="match status" value="1"/>
</dbReference>
<dbReference type="Pfam" id="PF13180">
    <property type="entry name" value="PDZ_2"/>
    <property type="match status" value="1"/>
</dbReference>
<evidence type="ECO:0000313" key="16">
    <source>
        <dbReference type="EMBL" id="QSI75764.1"/>
    </source>
</evidence>
<keyword evidence="11" id="KW-0720">Serine protease</keyword>
<dbReference type="InterPro" id="IPR001940">
    <property type="entry name" value="Peptidase_S1C"/>
</dbReference>
<dbReference type="Gene3D" id="2.30.42.10">
    <property type="match status" value="1"/>
</dbReference>
<evidence type="ECO:0000256" key="14">
    <source>
        <dbReference type="SAM" id="SignalP"/>
    </source>
</evidence>
<evidence type="ECO:0000256" key="6">
    <source>
        <dbReference type="ARBA" id="ARBA00022670"/>
    </source>
</evidence>
<dbReference type="InterPro" id="IPR036034">
    <property type="entry name" value="PDZ_sf"/>
</dbReference>
<evidence type="ECO:0000256" key="1">
    <source>
        <dbReference type="ARBA" id="ARBA00001772"/>
    </source>
</evidence>
<keyword evidence="7 14" id="KW-0732">Signal</keyword>
<sequence>MNVLRHIALLLVLIGATAVQARDLPELADLVDRSAAAVVNVSSEQIRPRAKSDARDPMQEWFRRFMPKHPQIPRDGEEGDSMGSGFIVSADGYILTNAHVVEDADEILVRLTDKREFRARLIGADRRSDVAVIKIEATGLPKVAIGDPGKLRVGDWVVAIGSPFGFDHTVTAGIVSAKGRSLPDESLVPFIQTDVAINPGNSGGPLFNLRGEVVGINSQIYSETGGFMGLSFAIPIDVAMDVHNQLRTSGKVTRGRIGVVIQEVTKDVADSFALKTPQGALVSEVEKGGPADKAGVAIGDVILRFDGKAVNGSSDLPRIVSGTRPGARSSMQVWRKGAVRDVALVVDEFAEESPTPKKPPSKRVEPAGANRLGLVVGPLTSEQKRHFKSDGGVAIKDAKGLAARAQLQGGDLIVSATRKGLPVEFRNVEQFNRFVATVERGESVSLLVKRGDTQSFVSLRVPEQP</sequence>
<comment type="similarity">
    <text evidence="3">Belongs to the peptidase S1C family.</text>
</comment>
<comment type="catalytic activity">
    <reaction evidence="1">
        <text>Acts on substrates that are at least partially unfolded. The cleavage site P1 residue is normally between a pair of hydrophobic residues, such as Val-|-Val.</text>
        <dbReference type="EC" id="3.4.21.107"/>
    </reaction>
</comment>
<evidence type="ECO:0000256" key="8">
    <source>
        <dbReference type="ARBA" id="ARBA00022737"/>
    </source>
</evidence>
<proteinExistence type="inferred from homology"/>
<feature type="signal peptide" evidence="14">
    <location>
        <begin position="1"/>
        <end position="21"/>
    </location>
</feature>
<evidence type="ECO:0000313" key="17">
    <source>
        <dbReference type="Proteomes" id="UP000663570"/>
    </source>
</evidence>
<feature type="domain" description="PDZ" evidence="15">
    <location>
        <begin position="251"/>
        <end position="314"/>
    </location>
</feature>
<evidence type="ECO:0000256" key="13">
    <source>
        <dbReference type="ARBA" id="ARBA00032850"/>
    </source>
</evidence>